<sequence>MDQASKEAWQWVESTEASAITIEHVQTSYRIKVPTCKSGKCKKNCKVNPRCLVGLGEKIWLEDLKVTEEEPEDPCDIVRTEGNFVGLTNLGATCYINSLLQLWFHNPIFRKAIYSWTPFLDKSEKDNTTLDLLGMGGFIPNSPVGKLQLLFAQMQFSKRSCVNPTSLITSLGIDTTTQQDAQEFSKLFLNLLEEKLALQSDLTVSTMVHDQFRGEYEYVTSNTNAILSISRCSKCQKESSSPSAFYELDLSLGSKSDVTLDECLAEFLHEEKLEGTDQYFCENCSSKQNATRSIRLRHLPAMKTGLKKKVSSMVHFPFVIEMSNYVKTQGVAPSSLTYDLSAVLIHRGPSAYSGHYIAHIKDPVTETWYKFNDEVVQKIEGTNFKLGIEEDLEDSKKSRAGPKVIKGSHGSSNAYMLVYSRRNTAKPESVPACSPTMSSDPCSILQPWVQTTIFNENENFEAWNRNTVSRKDESLRKNREKHSKMRRLYQSLPCTQLEQGEFIPTQWLLTWLGNDEKVGPIDNSILLCDHGKLNPEKFREYKLVSSSAADELYAEYSGGNRLGINDLCWDCVTTKCITSQLRSQLDNENKLITSLMKSKVEQNQPAFWIGKESLRNWKKMILERRVNSERESVKMKNGIEKPPSQIDEEISLVPTKYKVDRKRSNGDSGSRSVKLDQRFGRELDRSEWQAEFEKTLEWENRPSSSSSMGEIGFNEDLLCPHDKLTADEGPRRLIHAAVWEILHRHFPEAVEFPSSEPPCEKCIRMAEQEGQTKESNKQLAMEQKVLLQDLFRAKNRPDPFSPQNNEIYVIAKEVIDKWRSFVRFLGIKEKYGPLITELFVDSSVVTPLCRDRF</sequence>
<dbReference type="CDD" id="cd02668">
    <property type="entry name" value="Peptidase_C19L"/>
    <property type="match status" value="1"/>
</dbReference>
<protein>
    <recommendedName>
        <fullName evidence="12">Ubiquitin carboxyl-terminal hydrolase</fullName>
        <ecNumber evidence="12">3.4.19.12</ecNumber>
    </recommendedName>
</protein>
<dbReference type="InterPro" id="IPR033841">
    <property type="entry name" value="Pep_USP48"/>
</dbReference>
<keyword evidence="10 12" id="KW-0788">Thiol protease</keyword>
<evidence type="ECO:0000256" key="12">
    <source>
        <dbReference type="RuleBase" id="RU366025"/>
    </source>
</evidence>
<evidence type="ECO:0000256" key="1">
    <source>
        <dbReference type="ARBA" id="ARBA00000707"/>
    </source>
</evidence>
<evidence type="ECO:0000256" key="5">
    <source>
        <dbReference type="ARBA" id="ARBA00022490"/>
    </source>
</evidence>
<dbReference type="InterPro" id="IPR001394">
    <property type="entry name" value="Peptidase_C19_UCH"/>
</dbReference>
<evidence type="ECO:0000256" key="10">
    <source>
        <dbReference type="ARBA" id="ARBA00022807"/>
    </source>
</evidence>
<dbReference type="InterPro" id="IPR050164">
    <property type="entry name" value="Peptidase_C19"/>
</dbReference>
<reference evidence="15" key="1">
    <citation type="submission" date="2021-11" db="EMBL/GenBank/DDBJ databases">
        <authorList>
            <person name="Schell T."/>
        </authorList>
    </citation>
    <scope>NUCLEOTIDE SEQUENCE</scope>
    <source>
        <strain evidence="15">M5</strain>
    </source>
</reference>
<keyword evidence="11" id="KW-0539">Nucleus</keyword>
<dbReference type="Proteomes" id="UP000789390">
    <property type="component" value="Unassembled WGS sequence"/>
</dbReference>
<evidence type="ECO:0000313" key="15">
    <source>
        <dbReference type="EMBL" id="CAH0112190.1"/>
    </source>
</evidence>
<comment type="caution">
    <text evidence="15">The sequence shown here is derived from an EMBL/GenBank/DDBJ whole genome shotgun (WGS) entry which is preliminary data.</text>
</comment>
<dbReference type="EC" id="3.4.19.12" evidence="12"/>
<organism evidence="15 16">
    <name type="scientific">Daphnia galeata</name>
    <dbReference type="NCBI Taxonomy" id="27404"/>
    <lineage>
        <taxon>Eukaryota</taxon>
        <taxon>Metazoa</taxon>
        <taxon>Ecdysozoa</taxon>
        <taxon>Arthropoda</taxon>
        <taxon>Crustacea</taxon>
        <taxon>Branchiopoda</taxon>
        <taxon>Diplostraca</taxon>
        <taxon>Cladocera</taxon>
        <taxon>Anomopoda</taxon>
        <taxon>Daphniidae</taxon>
        <taxon>Daphnia</taxon>
    </lineage>
</organism>
<evidence type="ECO:0000256" key="4">
    <source>
        <dbReference type="ARBA" id="ARBA00009085"/>
    </source>
</evidence>
<dbReference type="InterPro" id="IPR038765">
    <property type="entry name" value="Papain-like_cys_pep_sf"/>
</dbReference>
<keyword evidence="5" id="KW-0963">Cytoplasm</keyword>
<evidence type="ECO:0000256" key="2">
    <source>
        <dbReference type="ARBA" id="ARBA00004123"/>
    </source>
</evidence>
<feature type="domain" description="DUSP" evidence="14">
    <location>
        <begin position="473"/>
        <end position="568"/>
    </location>
</feature>
<dbReference type="GO" id="GO:0004843">
    <property type="term" value="F:cysteine-type deubiquitinase activity"/>
    <property type="evidence" value="ECO:0007669"/>
    <property type="project" value="UniProtKB-UniRule"/>
</dbReference>
<proteinExistence type="inferred from homology"/>
<keyword evidence="8 12" id="KW-0833">Ubl conjugation pathway</keyword>
<evidence type="ECO:0000256" key="9">
    <source>
        <dbReference type="ARBA" id="ARBA00022801"/>
    </source>
</evidence>
<keyword evidence="9 12" id="KW-0378">Hydrolase</keyword>
<evidence type="ECO:0000256" key="8">
    <source>
        <dbReference type="ARBA" id="ARBA00022786"/>
    </source>
</evidence>
<dbReference type="PROSITE" id="PS50235">
    <property type="entry name" value="USP_3"/>
    <property type="match status" value="1"/>
</dbReference>
<dbReference type="AlphaFoldDB" id="A0A8J2S0D6"/>
<name>A0A8J2S0D6_9CRUS</name>
<dbReference type="PROSITE" id="PS51283">
    <property type="entry name" value="DUSP"/>
    <property type="match status" value="1"/>
</dbReference>
<comment type="similarity">
    <text evidence="4 12">Belongs to the peptidase C19 family.</text>
</comment>
<dbReference type="InterPro" id="IPR035927">
    <property type="entry name" value="DUSP-like_sf"/>
</dbReference>
<dbReference type="Gene3D" id="3.90.70.10">
    <property type="entry name" value="Cysteine proteinases"/>
    <property type="match status" value="1"/>
</dbReference>
<evidence type="ECO:0000259" key="14">
    <source>
        <dbReference type="PROSITE" id="PS51283"/>
    </source>
</evidence>
<dbReference type="InterPro" id="IPR028889">
    <property type="entry name" value="USP"/>
</dbReference>
<keyword evidence="6 12" id="KW-0645">Protease</keyword>
<dbReference type="GO" id="GO:0005634">
    <property type="term" value="C:nucleus"/>
    <property type="evidence" value="ECO:0007669"/>
    <property type="project" value="UniProtKB-SubCell"/>
</dbReference>
<dbReference type="OrthoDB" id="6375697at2759"/>
<keyword evidence="7" id="KW-0677">Repeat</keyword>
<evidence type="ECO:0000256" key="3">
    <source>
        <dbReference type="ARBA" id="ARBA00004496"/>
    </source>
</evidence>
<dbReference type="FunFam" id="3.90.70.10:FF:000029">
    <property type="entry name" value="ubiquitin carboxyl-terminal hydrolase 48 isoform X1"/>
    <property type="match status" value="1"/>
</dbReference>
<dbReference type="PANTHER" id="PTHR24006">
    <property type="entry name" value="UBIQUITIN CARBOXYL-TERMINAL HYDROLASE"/>
    <property type="match status" value="1"/>
</dbReference>
<dbReference type="Pfam" id="PF00443">
    <property type="entry name" value="UCH"/>
    <property type="match status" value="1"/>
</dbReference>
<dbReference type="InterPro" id="IPR006615">
    <property type="entry name" value="Pept_C19_DUSP"/>
</dbReference>
<dbReference type="PROSITE" id="PS00973">
    <property type="entry name" value="USP_2"/>
    <property type="match status" value="1"/>
</dbReference>
<accession>A0A8J2S0D6</accession>
<dbReference type="PROSITE" id="PS00972">
    <property type="entry name" value="USP_1"/>
    <property type="match status" value="1"/>
</dbReference>
<dbReference type="SUPFAM" id="SSF143791">
    <property type="entry name" value="DUSP-like"/>
    <property type="match status" value="1"/>
</dbReference>
<dbReference type="PANTHER" id="PTHR24006:SF722">
    <property type="entry name" value="UBIQUITIN CARBOXYL-TERMINAL HYDROLASE 48"/>
    <property type="match status" value="1"/>
</dbReference>
<evidence type="ECO:0000256" key="6">
    <source>
        <dbReference type="ARBA" id="ARBA00022670"/>
    </source>
</evidence>
<keyword evidence="16" id="KW-1185">Reference proteome</keyword>
<evidence type="ECO:0000259" key="13">
    <source>
        <dbReference type="PROSITE" id="PS50235"/>
    </source>
</evidence>
<dbReference type="GO" id="GO:0016579">
    <property type="term" value="P:protein deubiquitination"/>
    <property type="evidence" value="ECO:0007669"/>
    <property type="project" value="InterPro"/>
</dbReference>
<dbReference type="GO" id="GO:0006508">
    <property type="term" value="P:proteolysis"/>
    <property type="evidence" value="ECO:0007669"/>
    <property type="project" value="UniProtKB-KW"/>
</dbReference>
<evidence type="ECO:0000256" key="7">
    <source>
        <dbReference type="ARBA" id="ARBA00022737"/>
    </source>
</evidence>
<feature type="domain" description="USP" evidence="13">
    <location>
        <begin position="85"/>
        <end position="422"/>
    </location>
</feature>
<evidence type="ECO:0000313" key="16">
    <source>
        <dbReference type="Proteomes" id="UP000789390"/>
    </source>
</evidence>
<evidence type="ECO:0000256" key="11">
    <source>
        <dbReference type="ARBA" id="ARBA00023242"/>
    </source>
</evidence>
<dbReference type="GO" id="GO:0005829">
    <property type="term" value="C:cytosol"/>
    <property type="evidence" value="ECO:0007669"/>
    <property type="project" value="TreeGrafter"/>
</dbReference>
<gene>
    <name evidence="15" type="ORF">DGAL_LOCUS15902</name>
</gene>
<comment type="catalytic activity">
    <reaction evidence="1 12">
        <text>Thiol-dependent hydrolysis of ester, thioester, amide, peptide and isopeptide bonds formed by the C-terminal Gly of ubiquitin (a 76-residue protein attached to proteins as an intracellular targeting signal).</text>
        <dbReference type="EC" id="3.4.19.12"/>
    </reaction>
</comment>
<dbReference type="SUPFAM" id="SSF54001">
    <property type="entry name" value="Cysteine proteinases"/>
    <property type="match status" value="1"/>
</dbReference>
<dbReference type="EMBL" id="CAKKLH010000324">
    <property type="protein sequence ID" value="CAH0112190.1"/>
    <property type="molecule type" value="Genomic_DNA"/>
</dbReference>
<comment type="subcellular location">
    <subcellularLocation>
        <location evidence="3">Cytoplasm</location>
    </subcellularLocation>
    <subcellularLocation>
        <location evidence="2">Nucleus</location>
    </subcellularLocation>
</comment>
<dbReference type="InterPro" id="IPR018200">
    <property type="entry name" value="USP_CS"/>
</dbReference>